<dbReference type="AlphaFoldDB" id="A0A913WXP3"/>
<dbReference type="OMA" id="CACAYKR"/>
<dbReference type="KEGG" id="epa:110234635"/>
<sequence length="306" mass="35085">MSLYSCTYCHSRHPFEELSKGDQMCKKCRKEHPLVTCTYCRMEFHLVGGNEQGKPVCKKCNGHVLKYGQPACCVHCNIRAAFNGSKCSRCESSERKYGPPIQCEQCKLKCAFKKSDESKDKVDGKILCLLCTLAYKRLVHRSKGVKELLRGQSHSHKKGTKREGHHHHRHHHKHEKKAKTDLVESSGARDSPGLGLKNTNSVNSDAGTEHNLSEHMAELTDVKEMVVKLKKQLQQKDQALIEKEKKITEIKAENWEKEKEFKKKLSSLQKELNDRLEILQTENRNLKKQLSQQQVQQVKKEKTATS</sequence>
<accession>A0A913WXP3</accession>
<proteinExistence type="inferred from homology"/>
<protein>
    <recommendedName>
        <fullName evidence="6">Protein FAM76B</fullName>
    </recommendedName>
</protein>
<keyword evidence="5" id="KW-1185">Reference proteome</keyword>
<reference evidence="4" key="1">
    <citation type="submission" date="2022-11" db="UniProtKB">
        <authorList>
            <consortium name="EnsemblMetazoa"/>
        </authorList>
    </citation>
    <scope>IDENTIFICATION</scope>
</reference>
<evidence type="ECO:0000313" key="4">
    <source>
        <dbReference type="EnsemblMetazoa" id="XP_020895679.1"/>
    </source>
</evidence>
<name>A0A913WXP3_EXADI</name>
<evidence type="ECO:0000313" key="5">
    <source>
        <dbReference type="Proteomes" id="UP000887567"/>
    </source>
</evidence>
<organism evidence="4 5">
    <name type="scientific">Exaiptasia diaphana</name>
    <name type="common">Tropical sea anemone</name>
    <name type="synonym">Aiptasia pulchella</name>
    <dbReference type="NCBI Taxonomy" id="2652724"/>
    <lineage>
        <taxon>Eukaryota</taxon>
        <taxon>Metazoa</taxon>
        <taxon>Cnidaria</taxon>
        <taxon>Anthozoa</taxon>
        <taxon>Hexacorallia</taxon>
        <taxon>Actiniaria</taxon>
        <taxon>Aiptasiidae</taxon>
        <taxon>Exaiptasia</taxon>
    </lineage>
</organism>
<dbReference type="GeneID" id="110234635"/>
<feature type="compositionally biased region" description="Basic residues" evidence="3">
    <location>
        <begin position="153"/>
        <end position="177"/>
    </location>
</feature>
<dbReference type="RefSeq" id="XP_020895679.1">
    <property type="nucleotide sequence ID" value="XM_021040020.2"/>
</dbReference>
<evidence type="ECO:0000256" key="2">
    <source>
        <dbReference type="ARBA" id="ARBA00023054"/>
    </source>
</evidence>
<dbReference type="PANTHER" id="PTHR46176:SF1">
    <property type="entry name" value="LD21662P"/>
    <property type="match status" value="1"/>
</dbReference>
<feature type="compositionally biased region" description="Low complexity" evidence="3">
    <location>
        <begin position="288"/>
        <end position="297"/>
    </location>
</feature>
<dbReference type="PANTHER" id="PTHR46176">
    <property type="entry name" value="LD21662P"/>
    <property type="match status" value="1"/>
</dbReference>
<dbReference type="GO" id="GO:0016607">
    <property type="term" value="C:nuclear speck"/>
    <property type="evidence" value="ECO:0007669"/>
    <property type="project" value="TreeGrafter"/>
</dbReference>
<evidence type="ECO:0000256" key="1">
    <source>
        <dbReference type="ARBA" id="ARBA00009097"/>
    </source>
</evidence>
<dbReference type="InterPro" id="IPR032017">
    <property type="entry name" value="FAM76"/>
</dbReference>
<dbReference type="OrthoDB" id="3689at2759"/>
<feature type="compositionally biased region" description="Polar residues" evidence="3">
    <location>
        <begin position="197"/>
        <end position="206"/>
    </location>
</feature>
<evidence type="ECO:0000256" key="3">
    <source>
        <dbReference type="SAM" id="MobiDB-lite"/>
    </source>
</evidence>
<feature type="region of interest" description="Disordered" evidence="3">
    <location>
        <begin position="146"/>
        <end position="208"/>
    </location>
</feature>
<keyword evidence="2" id="KW-0175">Coiled coil</keyword>
<comment type="similarity">
    <text evidence="1">Belongs to the FAM76 family.</text>
</comment>
<dbReference type="Pfam" id="PF16046">
    <property type="entry name" value="FAM76"/>
    <property type="match status" value="1"/>
</dbReference>
<dbReference type="Proteomes" id="UP000887567">
    <property type="component" value="Unplaced"/>
</dbReference>
<evidence type="ECO:0008006" key="6">
    <source>
        <dbReference type="Google" id="ProtNLM"/>
    </source>
</evidence>
<feature type="region of interest" description="Disordered" evidence="3">
    <location>
        <begin position="287"/>
        <end position="306"/>
    </location>
</feature>
<dbReference type="EnsemblMetazoa" id="XM_021040020.2">
    <property type="protein sequence ID" value="XP_020895679.1"/>
    <property type="gene ID" value="LOC110234635"/>
</dbReference>